<dbReference type="AlphaFoldDB" id="Q2IPB0"/>
<dbReference type="Proteomes" id="UP000001935">
    <property type="component" value="Chromosome"/>
</dbReference>
<evidence type="ECO:0000259" key="2">
    <source>
        <dbReference type="Pfam" id="PF23621"/>
    </source>
</evidence>
<gene>
    <name evidence="3" type="ordered locus">Adeh_0866</name>
</gene>
<evidence type="ECO:0000313" key="4">
    <source>
        <dbReference type="Proteomes" id="UP000001935"/>
    </source>
</evidence>
<protein>
    <recommendedName>
        <fullName evidence="2">BP74 N-terminal domain-containing protein</fullName>
    </recommendedName>
</protein>
<dbReference type="InterPro" id="IPR006969">
    <property type="entry name" value="Stig-like"/>
</dbReference>
<proteinExistence type="predicted"/>
<dbReference type="STRING" id="290397.Adeh_0866"/>
<evidence type="ECO:0000313" key="3">
    <source>
        <dbReference type="EMBL" id="ABC80641.1"/>
    </source>
</evidence>
<name>Q2IPB0_ANADE</name>
<keyword evidence="1" id="KW-0732">Signal</keyword>
<dbReference type="KEGG" id="ade:Adeh_0866"/>
<dbReference type="HOGENOM" id="CLU_1406179_0_0_7"/>
<reference evidence="3" key="1">
    <citation type="submission" date="2006-01" db="EMBL/GenBank/DDBJ databases">
        <title>Complete sequence of Anaeromyxobacter dehalogenans 2CP-C.</title>
        <authorList>
            <consortium name="US DOE Joint Genome Institute"/>
            <person name="Copeland A."/>
            <person name="Lucas S."/>
            <person name="Lapidus A."/>
            <person name="Barry K."/>
            <person name="Detter J.C."/>
            <person name="Glavina T."/>
            <person name="Hammon N."/>
            <person name="Israni S."/>
            <person name="Pitluck S."/>
            <person name="Brettin T."/>
            <person name="Bruce D."/>
            <person name="Han C."/>
            <person name="Tapia R."/>
            <person name="Gilna P."/>
            <person name="Kiss H."/>
            <person name="Schmutz J."/>
            <person name="Larimer F."/>
            <person name="Land M."/>
            <person name="Kyrpides N."/>
            <person name="Anderson I."/>
            <person name="Sanford R.A."/>
            <person name="Ritalahti K.M."/>
            <person name="Thomas H.S."/>
            <person name="Kirby J.R."/>
            <person name="Zhulin I.B."/>
            <person name="Loeffler F.E."/>
            <person name="Richardson P."/>
        </authorList>
    </citation>
    <scope>NUCLEOTIDE SEQUENCE</scope>
    <source>
        <strain evidence="3">2CP-C</strain>
    </source>
</reference>
<accession>Q2IPB0</accession>
<sequence>MLGSGRGGAAGGHMHGARWGVIAAVLAVSGCFDTEPCPAPLEACGGICYDLRTDRLHCGECGNACAGGEVCLSGACVSDPNAACVSRSGGAFVTLGVCGDTVKAWIVAPDFISRAEALVADPASPGAAVPTFDLRDGSDCDAQWSWSPSPATARFADAGSPSCSACPSSVQADPAGWITQVGVWCPPARVLAVHRQ</sequence>
<dbReference type="EMBL" id="CP000251">
    <property type="protein sequence ID" value="ABC80641.1"/>
    <property type="molecule type" value="Genomic_DNA"/>
</dbReference>
<dbReference type="Pfam" id="PF04885">
    <property type="entry name" value="Stig1"/>
    <property type="match status" value="1"/>
</dbReference>
<organism evidence="3 4">
    <name type="scientific">Anaeromyxobacter dehalogenans (strain 2CP-C)</name>
    <dbReference type="NCBI Taxonomy" id="290397"/>
    <lineage>
        <taxon>Bacteria</taxon>
        <taxon>Pseudomonadati</taxon>
        <taxon>Myxococcota</taxon>
        <taxon>Myxococcia</taxon>
        <taxon>Myxococcales</taxon>
        <taxon>Cystobacterineae</taxon>
        <taxon>Anaeromyxobacteraceae</taxon>
        <taxon>Anaeromyxobacter</taxon>
    </lineage>
</organism>
<dbReference type="InterPro" id="IPR056422">
    <property type="entry name" value="BP74_N"/>
</dbReference>
<evidence type="ECO:0000256" key="1">
    <source>
        <dbReference type="ARBA" id="ARBA00022729"/>
    </source>
</evidence>
<dbReference type="Pfam" id="PF23621">
    <property type="entry name" value="BP74_N"/>
    <property type="match status" value="1"/>
</dbReference>
<dbReference type="PROSITE" id="PS51257">
    <property type="entry name" value="PROKAR_LIPOPROTEIN"/>
    <property type="match status" value="1"/>
</dbReference>
<feature type="domain" description="BP74 N-terminal" evidence="2">
    <location>
        <begin position="99"/>
        <end position="187"/>
    </location>
</feature>